<evidence type="ECO:0000256" key="1">
    <source>
        <dbReference type="SAM" id="MobiDB-lite"/>
    </source>
</evidence>
<feature type="region of interest" description="Disordered" evidence="1">
    <location>
        <begin position="107"/>
        <end position="141"/>
    </location>
</feature>
<feature type="transmembrane region" description="Helical" evidence="2">
    <location>
        <begin position="12"/>
        <end position="32"/>
    </location>
</feature>
<protein>
    <submittedName>
        <fullName evidence="3">Uncharacterized protein</fullName>
    </submittedName>
</protein>
<feature type="compositionally biased region" description="Low complexity" evidence="1">
    <location>
        <begin position="122"/>
        <end position="139"/>
    </location>
</feature>
<gene>
    <name evidence="3" type="ORF">GCM10009759_12260</name>
</gene>
<comment type="caution">
    <text evidence="3">The sequence shown here is derived from an EMBL/GenBank/DDBJ whole genome shotgun (WGS) entry which is preliminary data.</text>
</comment>
<reference evidence="3 4" key="1">
    <citation type="journal article" date="2019" name="Int. J. Syst. Evol. Microbiol.">
        <title>The Global Catalogue of Microorganisms (GCM) 10K type strain sequencing project: providing services to taxonomists for standard genome sequencing and annotation.</title>
        <authorList>
            <consortium name="The Broad Institute Genomics Platform"/>
            <consortium name="The Broad Institute Genome Sequencing Center for Infectious Disease"/>
            <person name="Wu L."/>
            <person name="Ma J."/>
        </authorList>
    </citation>
    <scope>NUCLEOTIDE SEQUENCE [LARGE SCALE GENOMIC DNA]</scope>
    <source>
        <strain evidence="3 4">JCM 14559</strain>
    </source>
</reference>
<accession>A0ABN2WCP6</accession>
<dbReference type="EMBL" id="BAAANS010000005">
    <property type="protein sequence ID" value="GAA2089400.1"/>
    <property type="molecule type" value="Genomic_DNA"/>
</dbReference>
<keyword evidence="2" id="KW-1133">Transmembrane helix</keyword>
<sequence length="170" mass="18129">MTPVRPVLRRLLVAFLAACVGFTVLVVGWGVVALTRDHTPRETDSTRAQRLAGLHADQHPGKGRYYVPQDAVLARTPDGTRVGYLHYRLGGGDDVNVDDFLRTYDLPGPGGPAPLPDDLRTALPGDEPPEAALLPEAPGSGVHRQVYVVRTQDGPTGAGDVYVRATGQSS</sequence>
<dbReference type="Proteomes" id="UP001500897">
    <property type="component" value="Unassembled WGS sequence"/>
</dbReference>
<keyword evidence="4" id="KW-1185">Reference proteome</keyword>
<dbReference type="RefSeq" id="WP_344550743.1">
    <property type="nucleotide sequence ID" value="NZ_BAAANS010000005.1"/>
</dbReference>
<organism evidence="3 4">
    <name type="scientific">Kitasatospora saccharophila</name>
    <dbReference type="NCBI Taxonomy" id="407973"/>
    <lineage>
        <taxon>Bacteria</taxon>
        <taxon>Bacillati</taxon>
        <taxon>Actinomycetota</taxon>
        <taxon>Actinomycetes</taxon>
        <taxon>Kitasatosporales</taxon>
        <taxon>Streptomycetaceae</taxon>
        <taxon>Kitasatospora</taxon>
    </lineage>
</organism>
<evidence type="ECO:0000313" key="4">
    <source>
        <dbReference type="Proteomes" id="UP001500897"/>
    </source>
</evidence>
<keyword evidence="2" id="KW-0812">Transmembrane</keyword>
<evidence type="ECO:0000313" key="3">
    <source>
        <dbReference type="EMBL" id="GAA2089400.1"/>
    </source>
</evidence>
<proteinExistence type="predicted"/>
<name>A0ABN2WCP6_9ACTN</name>
<keyword evidence="2" id="KW-0472">Membrane</keyword>
<evidence type="ECO:0000256" key="2">
    <source>
        <dbReference type="SAM" id="Phobius"/>
    </source>
</evidence>